<keyword evidence="2" id="KW-1185">Reference proteome</keyword>
<dbReference type="EMBL" id="NJHN03000047">
    <property type="protein sequence ID" value="KAH9421041.1"/>
    <property type="molecule type" value="Genomic_DNA"/>
</dbReference>
<evidence type="ECO:0000313" key="2">
    <source>
        <dbReference type="Proteomes" id="UP000887458"/>
    </source>
</evidence>
<organism evidence="1 2">
    <name type="scientific">Dermatophagoides pteronyssinus</name>
    <name type="common">European house dust mite</name>
    <dbReference type="NCBI Taxonomy" id="6956"/>
    <lineage>
        <taxon>Eukaryota</taxon>
        <taxon>Metazoa</taxon>
        <taxon>Ecdysozoa</taxon>
        <taxon>Arthropoda</taxon>
        <taxon>Chelicerata</taxon>
        <taxon>Arachnida</taxon>
        <taxon>Acari</taxon>
        <taxon>Acariformes</taxon>
        <taxon>Sarcoptiformes</taxon>
        <taxon>Astigmata</taxon>
        <taxon>Psoroptidia</taxon>
        <taxon>Analgoidea</taxon>
        <taxon>Pyroglyphidae</taxon>
        <taxon>Dermatophagoidinae</taxon>
        <taxon>Dermatophagoides</taxon>
    </lineage>
</organism>
<dbReference type="Proteomes" id="UP000887458">
    <property type="component" value="Unassembled WGS sequence"/>
</dbReference>
<gene>
    <name evidence="1" type="ORF">DERP_001482</name>
</gene>
<proteinExistence type="predicted"/>
<reference evidence="1 2" key="2">
    <citation type="journal article" date="2022" name="Mol. Biol. Evol.">
        <title>Comparative Genomics Reveals Insights into the Divergent Evolution of Astigmatic Mites and Household Pest Adaptations.</title>
        <authorList>
            <person name="Xiong Q."/>
            <person name="Wan A.T."/>
            <person name="Liu X."/>
            <person name="Fung C.S."/>
            <person name="Xiao X."/>
            <person name="Malainual N."/>
            <person name="Hou J."/>
            <person name="Wang L."/>
            <person name="Wang M."/>
            <person name="Yang K.Y."/>
            <person name="Cui Y."/>
            <person name="Leung E.L."/>
            <person name="Nong W."/>
            <person name="Shin S.K."/>
            <person name="Au S.W."/>
            <person name="Jeong K.Y."/>
            <person name="Chew F.T."/>
            <person name="Hui J.H."/>
            <person name="Leung T.F."/>
            <person name="Tungtrongchitr A."/>
            <person name="Zhong N."/>
            <person name="Liu Z."/>
            <person name="Tsui S.K."/>
        </authorList>
    </citation>
    <scope>NUCLEOTIDE SEQUENCE [LARGE SCALE GENOMIC DNA]</scope>
    <source>
        <strain evidence="1">Derp</strain>
    </source>
</reference>
<protein>
    <submittedName>
        <fullName evidence="1">Uncharacterized protein</fullName>
    </submittedName>
</protein>
<name>A0ABQ8JEK3_DERPT</name>
<reference evidence="1 2" key="1">
    <citation type="journal article" date="2018" name="J. Allergy Clin. Immunol.">
        <title>High-quality assembly of Dermatophagoides pteronyssinus genome and transcriptome reveals a wide range of novel allergens.</title>
        <authorList>
            <person name="Liu X.Y."/>
            <person name="Yang K.Y."/>
            <person name="Wang M.Q."/>
            <person name="Kwok J.S."/>
            <person name="Zeng X."/>
            <person name="Yang Z."/>
            <person name="Xiao X.J."/>
            <person name="Lau C.P."/>
            <person name="Li Y."/>
            <person name="Huang Z.M."/>
            <person name="Ba J.G."/>
            <person name="Yim A.K."/>
            <person name="Ouyang C.Y."/>
            <person name="Ngai S.M."/>
            <person name="Chan T.F."/>
            <person name="Leung E.L."/>
            <person name="Liu L."/>
            <person name="Liu Z.G."/>
            <person name="Tsui S.K."/>
        </authorList>
    </citation>
    <scope>NUCLEOTIDE SEQUENCE [LARGE SCALE GENOMIC DNA]</scope>
    <source>
        <strain evidence="1">Derp</strain>
    </source>
</reference>
<comment type="caution">
    <text evidence="1">The sequence shown here is derived from an EMBL/GenBank/DDBJ whole genome shotgun (WGS) entry which is preliminary data.</text>
</comment>
<evidence type="ECO:0000313" key="1">
    <source>
        <dbReference type="EMBL" id="KAH9421041.1"/>
    </source>
</evidence>
<sequence>MVFIKNFQFIDSNSLYEFNRNNILMPPITGPKLIRFGCFLKANPMTAGAQSIFILVANRTRNGFDSNRTVPLGNIHF</sequence>
<accession>A0ABQ8JEK3</accession>